<dbReference type="GO" id="GO:0005506">
    <property type="term" value="F:iron ion binding"/>
    <property type="evidence" value="ECO:0007669"/>
    <property type="project" value="InterPro"/>
</dbReference>
<dbReference type="Proteomes" id="UP000287188">
    <property type="component" value="Unassembled WGS sequence"/>
</dbReference>
<dbReference type="InterPro" id="IPR017972">
    <property type="entry name" value="Cyt_P450_CS"/>
</dbReference>
<dbReference type="GO" id="GO:0020037">
    <property type="term" value="F:heme binding"/>
    <property type="evidence" value="ECO:0007669"/>
    <property type="project" value="InterPro"/>
</dbReference>
<evidence type="ECO:0000313" key="8">
    <source>
        <dbReference type="EMBL" id="GCE23963.1"/>
    </source>
</evidence>
<name>A0A402AY18_9CHLR</name>
<dbReference type="EMBL" id="BIFS01000002">
    <property type="protein sequence ID" value="GCE23963.1"/>
    <property type="molecule type" value="Genomic_DNA"/>
</dbReference>
<evidence type="ECO:0000256" key="7">
    <source>
        <dbReference type="RuleBase" id="RU000461"/>
    </source>
</evidence>
<evidence type="ECO:0000256" key="4">
    <source>
        <dbReference type="ARBA" id="ARBA00023002"/>
    </source>
</evidence>
<dbReference type="PANTHER" id="PTHR46696">
    <property type="entry name" value="P450, PUTATIVE (EUROFUNG)-RELATED"/>
    <property type="match status" value="1"/>
</dbReference>
<dbReference type="OrthoDB" id="9764248at2"/>
<sequence length="325" mass="36265">MDPPRHRQLRSLVTQAFSARTIAQLAPRIEEIASELLQPALAQGRLDVVTQLAIPLPIFVIADMLGFPRDNWQAIKQWTDSMLSDASLGEDDGPEDVEMALTQAQVIGMYEIMARTIDERRRHPRQDILSLLLAAEVDGRHLSDDELYAFFITLLVAGNITTTQLIGNAILCFDQYPAAWEQLRQDPSLVPGAIEEVLRCLPPNRGTGGDRSIIGGRMATSDVQLGDQLIRKGQVVRVTTISANFDEAQFPDPLRFDILRNPNRHLSFGHGIHFCLGAPLARLEAKVVLETMLRLMPDWQRATDVPLKQIRNNIVFGVQSLPIIV</sequence>
<accession>A0A402AY18</accession>
<dbReference type="PROSITE" id="PS00086">
    <property type="entry name" value="CYTOCHROME_P450"/>
    <property type="match status" value="1"/>
</dbReference>
<dbReference type="GO" id="GO:0004497">
    <property type="term" value="F:monooxygenase activity"/>
    <property type="evidence" value="ECO:0007669"/>
    <property type="project" value="UniProtKB-KW"/>
</dbReference>
<evidence type="ECO:0000256" key="3">
    <source>
        <dbReference type="ARBA" id="ARBA00022723"/>
    </source>
</evidence>
<proteinExistence type="inferred from homology"/>
<dbReference type="InterPro" id="IPR002397">
    <property type="entry name" value="Cyt_P450_B"/>
</dbReference>
<comment type="similarity">
    <text evidence="1 7">Belongs to the cytochrome P450 family.</text>
</comment>
<dbReference type="Gene3D" id="1.10.630.10">
    <property type="entry name" value="Cytochrome P450"/>
    <property type="match status" value="1"/>
</dbReference>
<evidence type="ECO:0000256" key="1">
    <source>
        <dbReference type="ARBA" id="ARBA00010617"/>
    </source>
</evidence>
<dbReference type="GO" id="GO:0016705">
    <property type="term" value="F:oxidoreductase activity, acting on paired donors, with incorporation or reduction of molecular oxygen"/>
    <property type="evidence" value="ECO:0007669"/>
    <property type="project" value="InterPro"/>
</dbReference>
<evidence type="ECO:0000256" key="5">
    <source>
        <dbReference type="ARBA" id="ARBA00023004"/>
    </source>
</evidence>
<comment type="caution">
    <text evidence="8">The sequence shown here is derived from an EMBL/GenBank/DDBJ whole genome shotgun (WGS) entry which is preliminary data.</text>
</comment>
<evidence type="ECO:0000256" key="2">
    <source>
        <dbReference type="ARBA" id="ARBA00022617"/>
    </source>
</evidence>
<protein>
    <submittedName>
        <fullName evidence="8">Cytochrome P450</fullName>
    </submittedName>
</protein>
<dbReference type="PRINTS" id="PR00359">
    <property type="entry name" value="BP450"/>
</dbReference>
<keyword evidence="4 7" id="KW-0560">Oxidoreductase</keyword>
<reference evidence="9" key="1">
    <citation type="submission" date="2018-12" db="EMBL/GenBank/DDBJ databases">
        <title>Tengunoibacter tsumagoiensis gen. nov., sp. nov., Dictyobacter kobayashii sp. nov., D. alpinus sp. nov., and D. joshuensis sp. nov. and description of Dictyobacteraceae fam. nov. within the order Ktedonobacterales isolated from Tengu-no-mugimeshi.</title>
        <authorList>
            <person name="Wang C.M."/>
            <person name="Zheng Y."/>
            <person name="Sakai Y."/>
            <person name="Toyoda A."/>
            <person name="Minakuchi Y."/>
            <person name="Abe K."/>
            <person name="Yokota A."/>
            <person name="Yabe S."/>
        </authorList>
    </citation>
    <scope>NUCLEOTIDE SEQUENCE [LARGE SCALE GENOMIC DNA]</scope>
    <source>
        <strain evidence="9">Uno11</strain>
    </source>
</reference>
<dbReference type="Pfam" id="PF00067">
    <property type="entry name" value="p450"/>
    <property type="match status" value="1"/>
</dbReference>
<organism evidence="8 9">
    <name type="scientific">Dictyobacter kobayashii</name>
    <dbReference type="NCBI Taxonomy" id="2014872"/>
    <lineage>
        <taxon>Bacteria</taxon>
        <taxon>Bacillati</taxon>
        <taxon>Chloroflexota</taxon>
        <taxon>Ktedonobacteria</taxon>
        <taxon>Ktedonobacterales</taxon>
        <taxon>Dictyobacteraceae</taxon>
        <taxon>Dictyobacter</taxon>
    </lineage>
</organism>
<keyword evidence="6 7" id="KW-0503">Monooxygenase</keyword>
<dbReference type="InterPro" id="IPR036396">
    <property type="entry name" value="Cyt_P450_sf"/>
</dbReference>
<keyword evidence="3 7" id="KW-0479">Metal-binding</keyword>
<evidence type="ECO:0000313" key="9">
    <source>
        <dbReference type="Proteomes" id="UP000287188"/>
    </source>
</evidence>
<gene>
    <name evidence="8" type="ORF">KDK_77630</name>
</gene>
<dbReference type="FunFam" id="1.10.630.10:FF:000018">
    <property type="entry name" value="Cytochrome P450 monooxygenase"/>
    <property type="match status" value="1"/>
</dbReference>
<keyword evidence="9" id="KW-1185">Reference proteome</keyword>
<dbReference type="PANTHER" id="PTHR46696:SF1">
    <property type="entry name" value="CYTOCHROME P450 YJIB-RELATED"/>
    <property type="match status" value="1"/>
</dbReference>
<dbReference type="InterPro" id="IPR001128">
    <property type="entry name" value="Cyt_P450"/>
</dbReference>
<keyword evidence="5 7" id="KW-0408">Iron</keyword>
<evidence type="ECO:0000256" key="6">
    <source>
        <dbReference type="ARBA" id="ARBA00023033"/>
    </source>
</evidence>
<dbReference type="RefSeq" id="WP_126557274.1">
    <property type="nucleotide sequence ID" value="NZ_BIFS01000002.1"/>
</dbReference>
<dbReference type="SUPFAM" id="SSF48264">
    <property type="entry name" value="Cytochrome P450"/>
    <property type="match status" value="1"/>
</dbReference>
<dbReference type="AlphaFoldDB" id="A0A402AY18"/>
<keyword evidence="2 7" id="KW-0349">Heme</keyword>